<dbReference type="InterPro" id="IPR001245">
    <property type="entry name" value="Ser-Thr/Tyr_kinase_cat_dom"/>
</dbReference>
<sequence length="456" mass="51674">MTTILTTKTSTTTKTLKPTTERPPPPTQPILDTALVVIVCSAFFLLIGCIGTLVVLVRRMRRTVTLIETETTQPADVVADTTNVANTTVVETTAEAVHTTQTQQVITAEETNTQTVQGVQMTQWTKRVIITKEELTTPGTENFFMMPIVKIEKQKTTTNQLASDDVNMAEYDLIPDNKWEFPRQSLSLGETLGEGAFGRVVRAEANGIMTPGTVTTVAVKMLKEDHLDSEMIALVSEMELMKMMGRHVNILNLLGACSQRGPLYVIVEFAKHNDLKHFLRKHRPLPEYSNVVLTDSNQVNLSEEVLVSFAHQVANGMKYLHSRKCLHRDLAARNVLVCQNFILKIADFGLARDVQAKEYYWMDSQPVLPYKWMAPESLSHHLFKYESDIWSYGILLWEIMTFGEAPYPSICDSETMLSFLKNGHRLEKPSYCSDEIYDMMQECWKYEASDRPQFSQ</sequence>
<name>A0A8D8TXC0_9HEMI</name>
<evidence type="ECO:0000256" key="3">
    <source>
        <dbReference type="ARBA" id="ARBA00022553"/>
    </source>
</evidence>
<evidence type="ECO:0000313" key="24">
    <source>
        <dbReference type="EMBL" id="CAG6693892.1"/>
    </source>
</evidence>
<evidence type="ECO:0000256" key="17">
    <source>
        <dbReference type="ARBA" id="ARBA00023319"/>
    </source>
</evidence>
<dbReference type="InterPro" id="IPR000719">
    <property type="entry name" value="Prot_kinase_dom"/>
</dbReference>
<keyword evidence="9" id="KW-0418">Kinase</keyword>
<dbReference type="InterPro" id="IPR020635">
    <property type="entry name" value="Tyr_kinase_cat_dom"/>
</dbReference>
<keyword evidence="17" id="KW-0393">Immunoglobulin domain</keyword>
<dbReference type="SMART" id="SM00219">
    <property type="entry name" value="TyrKc"/>
    <property type="match status" value="1"/>
</dbReference>
<evidence type="ECO:0000256" key="14">
    <source>
        <dbReference type="ARBA" id="ARBA00023157"/>
    </source>
</evidence>
<dbReference type="GO" id="GO:0007169">
    <property type="term" value="P:cell surface receptor protein tyrosine kinase signaling pathway"/>
    <property type="evidence" value="ECO:0007669"/>
    <property type="project" value="TreeGrafter"/>
</dbReference>
<keyword evidence="3" id="KW-0597">Phosphoprotein</keyword>
<feature type="transmembrane region" description="Helical" evidence="22">
    <location>
        <begin position="34"/>
        <end position="57"/>
    </location>
</feature>
<dbReference type="PROSITE" id="PS50011">
    <property type="entry name" value="PROTEIN_KINASE_DOM"/>
    <property type="match status" value="1"/>
</dbReference>
<evidence type="ECO:0000256" key="1">
    <source>
        <dbReference type="ARBA" id="ARBA00004167"/>
    </source>
</evidence>
<evidence type="ECO:0000256" key="15">
    <source>
        <dbReference type="ARBA" id="ARBA00023170"/>
    </source>
</evidence>
<dbReference type="Pfam" id="PF07714">
    <property type="entry name" value="PK_Tyr_Ser-Thr"/>
    <property type="match status" value="1"/>
</dbReference>
<evidence type="ECO:0000256" key="10">
    <source>
        <dbReference type="ARBA" id="ARBA00022840"/>
    </source>
</evidence>
<evidence type="ECO:0000256" key="21">
    <source>
        <dbReference type="SAM" id="MobiDB-lite"/>
    </source>
</evidence>
<protein>
    <recommendedName>
        <fullName evidence="2">receptor protein-tyrosine kinase</fullName>
        <ecNumber evidence="2">2.7.10.1</ecNumber>
    </recommendedName>
</protein>
<keyword evidence="7" id="KW-0677">Repeat</keyword>
<comment type="function">
    <text evidence="19">Receptor for basic fibroblast growth factor.</text>
</comment>
<comment type="catalytic activity">
    <reaction evidence="18">
        <text>L-tyrosyl-[protein] + ATP = O-phospho-L-tyrosyl-[protein] + ADP + H(+)</text>
        <dbReference type="Rhea" id="RHEA:10596"/>
        <dbReference type="Rhea" id="RHEA-COMP:10136"/>
        <dbReference type="Rhea" id="RHEA-COMP:20101"/>
        <dbReference type="ChEBI" id="CHEBI:15378"/>
        <dbReference type="ChEBI" id="CHEBI:30616"/>
        <dbReference type="ChEBI" id="CHEBI:46858"/>
        <dbReference type="ChEBI" id="CHEBI:61978"/>
        <dbReference type="ChEBI" id="CHEBI:456216"/>
        <dbReference type="EC" id="2.7.10.1"/>
    </reaction>
</comment>
<dbReference type="PROSITE" id="PS00107">
    <property type="entry name" value="PROTEIN_KINASE_ATP"/>
    <property type="match status" value="1"/>
</dbReference>
<evidence type="ECO:0000256" key="20">
    <source>
        <dbReference type="PROSITE-ProRule" id="PRU10141"/>
    </source>
</evidence>
<evidence type="ECO:0000256" key="2">
    <source>
        <dbReference type="ARBA" id="ARBA00011902"/>
    </source>
</evidence>
<dbReference type="FunFam" id="1.10.510.10:FF:000554">
    <property type="entry name" value="Predicted protein"/>
    <property type="match status" value="1"/>
</dbReference>
<dbReference type="PANTHER" id="PTHR24416:SF550">
    <property type="entry name" value="FIBROBLAST GROWTH FACTOR RECEPTOR HOMOLOG 1-RELATED"/>
    <property type="match status" value="1"/>
</dbReference>
<accession>A0A8D8TXC0</accession>
<dbReference type="GO" id="GO:0043235">
    <property type="term" value="C:receptor complex"/>
    <property type="evidence" value="ECO:0007669"/>
    <property type="project" value="TreeGrafter"/>
</dbReference>
<dbReference type="EC" id="2.7.10.1" evidence="2"/>
<dbReference type="InterPro" id="IPR050122">
    <property type="entry name" value="RTK"/>
</dbReference>
<evidence type="ECO:0000256" key="13">
    <source>
        <dbReference type="ARBA" id="ARBA00023137"/>
    </source>
</evidence>
<evidence type="ECO:0000256" key="4">
    <source>
        <dbReference type="ARBA" id="ARBA00022679"/>
    </source>
</evidence>
<dbReference type="GO" id="GO:0005524">
    <property type="term" value="F:ATP binding"/>
    <property type="evidence" value="ECO:0007669"/>
    <property type="project" value="UniProtKB-UniRule"/>
</dbReference>
<keyword evidence="12 22" id="KW-0472">Membrane</keyword>
<comment type="subcellular location">
    <subcellularLocation>
        <location evidence="1">Membrane</location>
        <topology evidence="1">Single-pass membrane protein</topology>
    </subcellularLocation>
</comment>
<feature type="binding site" evidence="20">
    <location>
        <position position="220"/>
    </location>
    <ligand>
        <name>ATP</name>
        <dbReference type="ChEBI" id="CHEBI:30616"/>
    </ligand>
</feature>
<dbReference type="AlphaFoldDB" id="A0A8D8TXC0"/>
<dbReference type="EMBL" id="HBUF01315067">
    <property type="protein sequence ID" value="CAG6693892.1"/>
    <property type="molecule type" value="Transcribed_RNA"/>
</dbReference>
<feature type="compositionally biased region" description="Low complexity" evidence="21">
    <location>
        <begin position="1"/>
        <end position="18"/>
    </location>
</feature>
<evidence type="ECO:0000256" key="8">
    <source>
        <dbReference type="ARBA" id="ARBA00022741"/>
    </source>
</evidence>
<keyword evidence="8 20" id="KW-0547">Nucleotide-binding</keyword>
<dbReference type="FunFam" id="3.30.200.20:FF:000593">
    <property type="entry name" value="Predicted protein"/>
    <property type="match status" value="1"/>
</dbReference>
<keyword evidence="11 22" id="KW-1133">Transmembrane helix</keyword>
<keyword evidence="6" id="KW-0732">Signal</keyword>
<dbReference type="PANTHER" id="PTHR24416">
    <property type="entry name" value="TYROSINE-PROTEIN KINASE RECEPTOR"/>
    <property type="match status" value="1"/>
</dbReference>
<dbReference type="InterPro" id="IPR017441">
    <property type="entry name" value="Protein_kinase_ATP_BS"/>
</dbReference>
<keyword evidence="14" id="KW-1015">Disulfide bond</keyword>
<keyword evidence="10 20" id="KW-0067">ATP-binding</keyword>
<keyword evidence="15 24" id="KW-0675">Receptor</keyword>
<proteinExistence type="predicted"/>
<organism evidence="24">
    <name type="scientific">Cacopsylla melanoneura</name>
    <dbReference type="NCBI Taxonomy" id="428564"/>
    <lineage>
        <taxon>Eukaryota</taxon>
        <taxon>Metazoa</taxon>
        <taxon>Ecdysozoa</taxon>
        <taxon>Arthropoda</taxon>
        <taxon>Hexapoda</taxon>
        <taxon>Insecta</taxon>
        <taxon>Pterygota</taxon>
        <taxon>Neoptera</taxon>
        <taxon>Paraneoptera</taxon>
        <taxon>Hemiptera</taxon>
        <taxon>Sternorrhyncha</taxon>
        <taxon>Psylloidea</taxon>
        <taxon>Psyllidae</taxon>
        <taxon>Psyllinae</taxon>
        <taxon>Cacopsylla</taxon>
    </lineage>
</organism>
<evidence type="ECO:0000256" key="5">
    <source>
        <dbReference type="ARBA" id="ARBA00022692"/>
    </source>
</evidence>
<keyword evidence="5 22" id="KW-0812">Transmembrane</keyword>
<keyword evidence="4" id="KW-0808">Transferase</keyword>
<evidence type="ECO:0000256" key="7">
    <source>
        <dbReference type="ARBA" id="ARBA00022737"/>
    </source>
</evidence>
<dbReference type="InterPro" id="IPR011009">
    <property type="entry name" value="Kinase-like_dom_sf"/>
</dbReference>
<feature type="region of interest" description="Disordered" evidence="21">
    <location>
        <begin position="1"/>
        <end position="27"/>
    </location>
</feature>
<dbReference type="GO" id="GO:0005886">
    <property type="term" value="C:plasma membrane"/>
    <property type="evidence" value="ECO:0007669"/>
    <property type="project" value="TreeGrafter"/>
</dbReference>
<feature type="domain" description="Protein kinase" evidence="23">
    <location>
        <begin position="186"/>
        <end position="456"/>
    </location>
</feature>
<keyword evidence="13" id="KW-0829">Tyrosine-protein kinase</keyword>
<dbReference type="SUPFAM" id="SSF56112">
    <property type="entry name" value="Protein kinase-like (PK-like)"/>
    <property type="match status" value="1"/>
</dbReference>
<dbReference type="Gene3D" id="3.30.200.20">
    <property type="entry name" value="Phosphorylase Kinase, domain 1"/>
    <property type="match status" value="1"/>
</dbReference>
<evidence type="ECO:0000259" key="23">
    <source>
        <dbReference type="PROSITE" id="PS50011"/>
    </source>
</evidence>
<keyword evidence="16" id="KW-0325">Glycoprotein</keyword>
<evidence type="ECO:0000256" key="6">
    <source>
        <dbReference type="ARBA" id="ARBA00022729"/>
    </source>
</evidence>
<dbReference type="InterPro" id="IPR008266">
    <property type="entry name" value="Tyr_kinase_AS"/>
</dbReference>
<evidence type="ECO:0000256" key="16">
    <source>
        <dbReference type="ARBA" id="ARBA00023180"/>
    </source>
</evidence>
<evidence type="ECO:0000256" key="11">
    <source>
        <dbReference type="ARBA" id="ARBA00022989"/>
    </source>
</evidence>
<evidence type="ECO:0000256" key="12">
    <source>
        <dbReference type="ARBA" id="ARBA00023136"/>
    </source>
</evidence>
<dbReference type="GO" id="GO:0004714">
    <property type="term" value="F:transmembrane receptor protein tyrosine kinase activity"/>
    <property type="evidence" value="ECO:0007669"/>
    <property type="project" value="UniProtKB-EC"/>
</dbReference>
<evidence type="ECO:0000256" key="19">
    <source>
        <dbReference type="ARBA" id="ARBA00056965"/>
    </source>
</evidence>
<evidence type="ECO:0000256" key="22">
    <source>
        <dbReference type="SAM" id="Phobius"/>
    </source>
</evidence>
<reference evidence="24" key="1">
    <citation type="submission" date="2021-05" db="EMBL/GenBank/DDBJ databases">
        <authorList>
            <person name="Alioto T."/>
            <person name="Alioto T."/>
            <person name="Gomez Garrido J."/>
        </authorList>
    </citation>
    <scope>NUCLEOTIDE SEQUENCE</scope>
</reference>
<dbReference type="Gene3D" id="1.10.510.10">
    <property type="entry name" value="Transferase(Phosphotransferase) domain 1"/>
    <property type="match status" value="1"/>
</dbReference>
<evidence type="ECO:0000256" key="18">
    <source>
        <dbReference type="ARBA" id="ARBA00051243"/>
    </source>
</evidence>
<dbReference type="PRINTS" id="PR00109">
    <property type="entry name" value="TYRKINASE"/>
</dbReference>
<dbReference type="PROSITE" id="PS00109">
    <property type="entry name" value="PROTEIN_KINASE_TYR"/>
    <property type="match status" value="1"/>
</dbReference>
<evidence type="ECO:0000256" key="9">
    <source>
        <dbReference type="ARBA" id="ARBA00022777"/>
    </source>
</evidence>